<protein>
    <recommendedName>
        <fullName evidence="4">Permease</fullName>
    </recommendedName>
</protein>
<name>A0ABN6SDP8_9BIFI</name>
<evidence type="ECO:0000313" key="2">
    <source>
        <dbReference type="EMBL" id="BDR53035.1"/>
    </source>
</evidence>
<feature type="transmembrane region" description="Helical" evidence="1">
    <location>
        <begin position="89"/>
        <end position="111"/>
    </location>
</feature>
<feature type="transmembrane region" description="Helical" evidence="1">
    <location>
        <begin position="46"/>
        <end position="69"/>
    </location>
</feature>
<keyword evidence="1" id="KW-1133">Transmembrane helix</keyword>
<dbReference type="Proteomes" id="UP001321766">
    <property type="component" value="Chromosome"/>
</dbReference>
<organism evidence="2 3">
    <name type="scientific">Bombiscardovia nodaiensis</name>
    <dbReference type="NCBI Taxonomy" id="2932181"/>
    <lineage>
        <taxon>Bacteria</taxon>
        <taxon>Bacillati</taxon>
        <taxon>Actinomycetota</taxon>
        <taxon>Actinomycetes</taxon>
        <taxon>Bifidobacteriales</taxon>
        <taxon>Bifidobacteriaceae</taxon>
        <taxon>Bombiscardovia</taxon>
    </lineage>
</organism>
<keyword evidence="1" id="KW-0472">Membrane</keyword>
<dbReference type="InterPro" id="IPR045931">
    <property type="entry name" value="DUF6350"/>
</dbReference>
<evidence type="ECO:0000313" key="3">
    <source>
        <dbReference type="Proteomes" id="UP001321766"/>
    </source>
</evidence>
<dbReference type="EMBL" id="AP026798">
    <property type="protein sequence ID" value="BDR53035.1"/>
    <property type="molecule type" value="Genomic_DNA"/>
</dbReference>
<keyword evidence="1" id="KW-0812">Transmembrane</keyword>
<sequence length="245" mass="25948">MTVLVWVVLYHDSVARLFTLAGMGTSSRVLMCIASLAWLPNMMLWALSWVCGGGFYVGDLASFTLWSGHAQALPSLPMFGLFPDPVANASMRVVLLLIPAVLAGVLALTALCKRQAFGLLSALREQGLARLDLKLVRVFLDSLIGLAASVALSLVALLLALLCSNGALGQHRLAHLGVNLSESMGVFVRGMCMGTFVPWFAALCIAALILTYNLTQAAVSRRAELVSTMPSQEADADHSPGSSSS</sequence>
<evidence type="ECO:0008006" key="4">
    <source>
        <dbReference type="Google" id="ProtNLM"/>
    </source>
</evidence>
<feature type="transmembrane region" description="Helical" evidence="1">
    <location>
        <begin position="143"/>
        <end position="167"/>
    </location>
</feature>
<accession>A0ABN6SDP8</accession>
<reference evidence="2 3" key="1">
    <citation type="journal article" date="2023" name="Microbiol. Spectr.">
        <title>Symbiosis of Carpenter Bees with Uncharacterized Lactic Acid Bacteria Showing NAD Auxotrophy.</title>
        <authorList>
            <person name="Kawasaki S."/>
            <person name="Ozawa K."/>
            <person name="Mori T."/>
            <person name="Yamamoto A."/>
            <person name="Ito M."/>
            <person name="Ohkuma M."/>
            <person name="Sakamoto M."/>
            <person name="Matsutani M."/>
        </authorList>
    </citation>
    <scope>NUCLEOTIDE SEQUENCE [LARGE SCALE GENOMIC DNA]</scope>
    <source>
        <strain evidence="2 3">Kim37-2</strain>
    </source>
</reference>
<proteinExistence type="predicted"/>
<feature type="transmembrane region" description="Helical" evidence="1">
    <location>
        <begin position="20"/>
        <end position="39"/>
    </location>
</feature>
<dbReference type="Pfam" id="PF19877">
    <property type="entry name" value="DUF6350"/>
    <property type="match status" value="1"/>
</dbReference>
<evidence type="ECO:0000256" key="1">
    <source>
        <dbReference type="SAM" id="Phobius"/>
    </source>
</evidence>
<keyword evidence="3" id="KW-1185">Reference proteome</keyword>
<feature type="transmembrane region" description="Helical" evidence="1">
    <location>
        <begin position="187"/>
        <end position="212"/>
    </location>
</feature>
<gene>
    <name evidence="2" type="ORF">KIM372_09420</name>
</gene>